<dbReference type="PROSITE" id="PS50943">
    <property type="entry name" value="HTH_CROC1"/>
    <property type="match status" value="1"/>
</dbReference>
<dbReference type="Proteomes" id="UP001438953">
    <property type="component" value="Unassembled WGS sequence"/>
</dbReference>
<dbReference type="SMART" id="SM00530">
    <property type="entry name" value="HTH_XRE"/>
    <property type="match status" value="1"/>
</dbReference>
<proteinExistence type="predicted"/>
<dbReference type="Pfam" id="PF13560">
    <property type="entry name" value="HTH_31"/>
    <property type="match status" value="1"/>
</dbReference>
<keyword evidence="3" id="KW-1185">Reference proteome</keyword>
<dbReference type="EMBL" id="JAYWLC010000018">
    <property type="protein sequence ID" value="MER5173367.1"/>
    <property type="molecule type" value="Genomic_DNA"/>
</dbReference>
<dbReference type="RefSeq" id="WP_350938673.1">
    <property type="nucleotide sequence ID" value="NZ_JAYWLC010000018.1"/>
</dbReference>
<gene>
    <name evidence="2" type="ORF">VSX56_16485</name>
</gene>
<dbReference type="SUPFAM" id="SSF47413">
    <property type="entry name" value="lambda repressor-like DNA-binding domains"/>
    <property type="match status" value="1"/>
</dbReference>
<comment type="caution">
    <text evidence="2">The sequence shown here is derived from an EMBL/GenBank/DDBJ whole genome shotgun (WGS) entry which is preliminary data.</text>
</comment>
<feature type="domain" description="HTH cro/C1-type" evidence="1">
    <location>
        <begin position="40"/>
        <end position="94"/>
    </location>
</feature>
<dbReference type="CDD" id="cd00093">
    <property type="entry name" value="HTH_XRE"/>
    <property type="match status" value="1"/>
</dbReference>
<evidence type="ECO:0000313" key="2">
    <source>
        <dbReference type="EMBL" id="MER5173367.1"/>
    </source>
</evidence>
<dbReference type="Gene3D" id="1.10.260.40">
    <property type="entry name" value="lambda repressor-like DNA-binding domains"/>
    <property type="match status" value="1"/>
</dbReference>
<dbReference type="InterPro" id="IPR010982">
    <property type="entry name" value="Lambda_DNA-bd_dom_sf"/>
</dbReference>
<organism evidence="2 3">
    <name type="scientific">Thioclava kandeliae</name>
    <dbReference type="NCBI Taxonomy" id="3070818"/>
    <lineage>
        <taxon>Bacteria</taxon>
        <taxon>Pseudomonadati</taxon>
        <taxon>Pseudomonadota</taxon>
        <taxon>Alphaproteobacteria</taxon>
        <taxon>Rhodobacterales</taxon>
        <taxon>Paracoccaceae</taxon>
        <taxon>Thioclava</taxon>
    </lineage>
</organism>
<evidence type="ECO:0000313" key="3">
    <source>
        <dbReference type="Proteomes" id="UP001438953"/>
    </source>
</evidence>
<dbReference type="InterPro" id="IPR001387">
    <property type="entry name" value="Cro/C1-type_HTH"/>
</dbReference>
<accession>A0ABV1SKE3</accession>
<evidence type="ECO:0000259" key="1">
    <source>
        <dbReference type="PROSITE" id="PS50943"/>
    </source>
</evidence>
<reference evidence="2 3" key="1">
    <citation type="submission" date="2024-06" db="EMBL/GenBank/DDBJ databases">
        <title>Thioclava kandeliae sp. nov. from a rhizosphere soil sample of Kandelia candel in a mangrove.</title>
        <authorList>
            <person name="Mu T."/>
        </authorList>
    </citation>
    <scope>NUCLEOTIDE SEQUENCE [LARGE SCALE GENOMIC DNA]</scope>
    <source>
        <strain evidence="2 3">CPCC 100088</strain>
    </source>
</reference>
<sequence>MEIATNLVTGQNWDMSNAQEKLLSEHTYSEMRPERIGHRLTLLREALGMEKSEIADALGIERTYWSRFENGKRPISDTTAALLCERYGVTLDFLILGRWNTLPLELATKMRSVEARLQAN</sequence>
<protein>
    <submittedName>
        <fullName evidence="2">Helix-turn-helix transcriptional regulator</fullName>
    </submittedName>
</protein>
<name>A0ABV1SKE3_9RHOB</name>